<evidence type="ECO:0000256" key="1">
    <source>
        <dbReference type="SAM" id="SignalP"/>
    </source>
</evidence>
<accession>A0A7G8PR75</accession>
<dbReference type="InterPro" id="IPR050904">
    <property type="entry name" value="Adhesion/Biosynth-related"/>
</dbReference>
<dbReference type="PROSITE" id="PS51257">
    <property type="entry name" value="PROKAR_LIPOPROTEIN"/>
    <property type="match status" value="1"/>
</dbReference>
<evidence type="ECO:0000313" key="4">
    <source>
        <dbReference type="Proteomes" id="UP000515514"/>
    </source>
</evidence>
<protein>
    <recommendedName>
        <fullName evidence="2">FAS1 domain-containing protein</fullName>
    </recommendedName>
</protein>
<sequence length="204" mass="22858">MKKWYPFVFFFTLIFMLSACKNEKNEKSYVVDNSEKRETDSLQNIRVQEEKQERISQANSVMAKVMATKETSTFSSLLVTSGMSESLLKEKGPYTILAPTNEAFDKLDEEKRMNFTKPEFKNEMIALVKNHIIEGDIDSVAMVQNIKSGSYSITTLGGKTLKVTKNGSDIIFTTDTGKKAVLGKSDIKGTNGELHLVDTVLAFD</sequence>
<dbReference type="RefSeq" id="WP_186990050.1">
    <property type="nucleotide sequence ID" value="NZ_CP052909.1"/>
</dbReference>
<dbReference type="PANTHER" id="PTHR10900">
    <property type="entry name" value="PERIOSTIN-RELATED"/>
    <property type="match status" value="1"/>
</dbReference>
<evidence type="ECO:0000313" key="3">
    <source>
        <dbReference type="EMBL" id="QNJ96841.1"/>
    </source>
</evidence>
<name>A0A7G8PR75_9FLAO</name>
<dbReference type="AlphaFoldDB" id="A0A7G8PR75"/>
<keyword evidence="4" id="KW-1185">Reference proteome</keyword>
<dbReference type="InterPro" id="IPR036378">
    <property type="entry name" value="FAS1_dom_sf"/>
</dbReference>
<feature type="signal peptide" evidence="1">
    <location>
        <begin position="1"/>
        <end position="21"/>
    </location>
</feature>
<keyword evidence="1" id="KW-0732">Signal</keyword>
<dbReference type="GO" id="GO:0005615">
    <property type="term" value="C:extracellular space"/>
    <property type="evidence" value="ECO:0007669"/>
    <property type="project" value="TreeGrafter"/>
</dbReference>
<dbReference type="Proteomes" id="UP000515514">
    <property type="component" value="Chromosome"/>
</dbReference>
<feature type="domain" description="FAS1" evidence="2">
    <location>
        <begin position="58"/>
        <end position="201"/>
    </location>
</feature>
<proteinExistence type="predicted"/>
<dbReference type="EMBL" id="CP052909">
    <property type="protein sequence ID" value="QNJ96841.1"/>
    <property type="molecule type" value="Genomic_DNA"/>
</dbReference>
<dbReference type="SUPFAM" id="SSF82153">
    <property type="entry name" value="FAS1 domain"/>
    <property type="match status" value="1"/>
</dbReference>
<dbReference type="Gene3D" id="2.30.180.10">
    <property type="entry name" value="FAS1 domain"/>
    <property type="match status" value="1"/>
</dbReference>
<feature type="chain" id="PRO_5028829791" description="FAS1 domain-containing protein" evidence="1">
    <location>
        <begin position="22"/>
        <end position="204"/>
    </location>
</feature>
<evidence type="ECO:0000259" key="2">
    <source>
        <dbReference type="PROSITE" id="PS50213"/>
    </source>
</evidence>
<dbReference type="InterPro" id="IPR000782">
    <property type="entry name" value="FAS1_domain"/>
</dbReference>
<dbReference type="SMART" id="SM00554">
    <property type="entry name" value="FAS1"/>
    <property type="match status" value="1"/>
</dbReference>
<dbReference type="Pfam" id="PF02469">
    <property type="entry name" value="Fasciclin"/>
    <property type="match status" value="1"/>
</dbReference>
<dbReference type="PROSITE" id="PS50213">
    <property type="entry name" value="FAS1"/>
    <property type="match status" value="1"/>
</dbReference>
<dbReference type="PANTHER" id="PTHR10900:SF77">
    <property type="entry name" value="FI19380P1"/>
    <property type="match status" value="1"/>
</dbReference>
<dbReference type="KEGG" id="alti:ALE3EI_0252"/>
<gene>
    <name evidence="3" type="ORF">ALE3EI_0252</name>
</gene>
<organism evidence="3 4">
    <name type="scientific">Constantimarinum furrinae</name>
    <dbReference type="NCBI Taxonomy" id="2562285"/>
    <lineage>
        <taxon>Bacteria</taxon>
        <taxon>Pseudomonadati</taxon>
        <taxon>Bacteroidota</taxon>
        <taxon>Flavobacteriia</taxon>
        <taxon>Flavobacteriales</taxon>
        <taxon>Flavobacteriaceae</taxon>
        <taxon>Altibacter/Constantimarinum group</taxon>
        <taxon>Constantimarinum</taxon>
    </lineage>
</organism>
<reference evidence="3 4" key="1">
    <citation type="submission" date="2020-04" db="EMBL/GenBank/DDBJ databases">
        <title>Genome sequence of Altibacter aquimarinus strain ALE3EI.</title>
        <authorList>
            <person name="Oh H.-M."/>
            <person name="Jang D."/>
        </authorList>
    </citation>
    <scope>NUCLEOTIDE SEQUENCE [LARGE SCALE GENOMIC DNA]</scope>
    <source>
        <strain evidence="3 4">ALE3EI</strain>
    </source>
</reference>